<protein>
    <submittedName>
        <fullName evidence="1">Uncharacterized protein</fullName>
    </submittedName>
</protein>
<evidence type="ECO:0000313" key="1">
    <source>
        <dbReference type="EMBL" id="KAK1865627.1"/>
    </source>
</evidence>
<comment type="caution">
    <text evidence="1">The sequence shown here is derived from an EMBL/GenBank/DDBJ whole genome shotgun (WGS) entry which is preliminary data.</text>
</comment>
<proteinExistence type="predicted"/>
<accession>A0ACC3C632</accession>
<sequence length="1142" mass="113516">MMFADLFALAYDAGSGSIAGTPVDLEYIAEADVTPVIARALHARVRLRHPNLLALYGVVAAPPLAMRRHDGSGVRPDGSAADAGDLALALVSEAALDGGTTTLYEALAAAALDTPAKMRVLLDVASALVFLHSNGYAHGSLHPGVVVFAKGLPGPAKLARPGLHVDDEGRGRLFVGGSSQAQAAAASSAAAAAAAAAAGVASPWSAGGLGPTESPNAADGRRYFVSPEVAAHSPPSAASDVWAFGQIAYALFSGRQPYAGNADGLEGGPDETTERRVSVFTGGDASSRGQHAVSISPARGGGRLVPGGFLSPPLQHSPSNTGRQMSRGRPRGTLMEQLLAGVPPSKTPLLAANTPPAVVDLIYTACLAPSPRARSPSHALLGRLVALRRTVPLLFGDGGPGGAATSRAARTFERALGEHITDGGGVQAALRAIYRLRFRGEPLASTANLRAPGRVWAARAAAGDAHAAWNLHACYRRGHFVARDLHVAMDWLVVSRRAEKEAAAQAARGERWGVPGDEDTAAAVVRQLAEAGFSGDRGEDSDGSSSHRSRGTNASGRSPAGSIADEWTAGSRPSPTSSIDGGGRSAATSPRPRSLASLAAGSWVRTSSGMSTSSGASSTRPADGGRPSPGISGLPQGLRSTGRVSANAGSFSRRNESPRASSAATGGGDDSGLAALTGLPGVGGVPAARRATPEEAAETVAALEAAVRVGSATDAEAGEALFQLGMVVALGWGGAARDPVRAGELFASAMGLGHADATNAMGERHRRLGEARKAAAAFLAAESLGSLAATVNRAVGIVDVRGGAGAVGTSTDVAGRAVGGAADVKAPASPIRPPPVSPDAAAQAFSFLDGAAKAGFVPALYLSGRCLAAGIGTPTHVYKAFERYAAAAAAGSADAQYHLGAAYLAGAGTPASPAGAAPHLRSAAAQGMAPAAVALGELLRDGAAGVEADPTTAVSLWQSAAEAGSAAARRWLGLEALRRGDPTGGVQQLAAAAGGGDAAAATALGDLYSTGAPTAIGGGGGVATLGVPRNTAVAAKWYATAAELGGGDRQSKKASSRSRRGAATAPAAAVAAAGSPAASGSARDDDSGSDHAASAATTEVEGRGGKPPAGNEDRWRPWASRRAKVAAKAAAAAKRGGSRDKG</sequence>
<gene>
    <name evidence="1" type="ORF">I4F81_008156</name>
</gene>
<evidence type="ECO:0000313" key="2">
    <source>
        <dbReference type="Proteomes" id="UP000798662"/>
    </source>
</evidence>
<dbReference type="Proteomes" id="UP000798662">
    <property type="component" value="Chromosome 2"/>
</dbReference>
<dbReference type="EMBL" id="CM020619">
    <property type="protein sequence ID" value="KAK1865627.1"/>
    <property type="molecule type" value="Genomic_DNA"/>
</dbReference>
<organism evidence="1 2">
    <name type="scientific">Pyropia yezoensis</name>
    <name type="common">Susabi-nori</name>
    <name type="synonym">Porphyra yezoensis</name>
    <dbReference type="NCBI Taxonomy" id="2788"/>
    <lineage>
        <taxon>Eukaryota</taxon>
        <taxon>Rhodophyta</taxon>
        <taxon>Bangiophyceae</taxon>
        <taxon>Bangiales</taxon>
        <taxon>Bangiaceae</taxon>
        <taxon>Pyropia</taxon>
    </lineage>
</organism>
<keyword evidence="2" id="KW-1185">Reference proteome</keyword>
<reference evidence="1" key="1">
    <citation type="submission" date="2019-11" db="EMBL/GenBank/DDBJ databases">
        <title>Nori genome reveals adaptations in red seaweeds to the harsh intertidal environment.</title>
        <authorList>
            <person name="Wang D."/>
            <person name="Mao Y."/>
        </authorList>
    </citation>
    <scope>NUCLEOTIDE SEQUENCE</scope>
    <source>
        <tissue evidence="1">Gametophyte</tissue>
    </source>
</reference>
<name>A0ACC3C632_PYRYE</name>